<dbReference type="KEGG" id="aon:DEH84_16245"/>
<dbReference type="RefSeq" id="WP_109037824.1">
    <property type="nucleotide sequence ID" value="NZ_CP029210.1"/>
</dbReference>
<dbReference type="PROSITE" id="PS01124">
    <property type="entry name" value="HTH_ARAC_FAMILY_2"/>
    <property type="match status" value="1"/>
</dbReference>
<dbReference type="AlphaFoldDB" id="A0A2U8FUP7"/>
<dbReference type="Pfam" id="PF12833">
    <property type="entry name" value="HTH_18"/>
    <property type="match status" value="1"/>
</dbReference>
<accession>A0A2U8FUP7</accession>
<keyword evidence="1" id="KW-0805">Transcription regulation</keyword>
<keyword evidence="2" id="KW-0238">DNA-binding</keyword>
<dbReference type="SMART" id="SM00342">
    <property type="entry name" value="HTH_ARAC"/>
    <property type="match status" value="1"/>
</dbReference>
<evidence type="ECO:0000259" key="4">
    <source>
        <dbReference type="PROSITE" id="PS01124"/>
    </source>
</evidence>
<feature type="domain" description="HTH araC/xylS-type" evidence="4">
    <location>
        <begin position="194"/>
        <end position="292"/>
    </location>
</feature>
<evidence type="ECO:0000256" key="3">
    <source>
        <dbReference type="ARBA" id="ARBA00023163"/>
    </source>
</evidence>
<protein>
    <submittedName>
        <fullName evidence="5">AraC family transcriptional regulator</fullName>
    </submittedName>
</protein>
<dbReference type="GO" id="GO:0003700">
    <property type="term" value="F:DNA-binding transcription factor activity"/>
    <property type="evidence" value="ECO:0007669"/>
    <property type="project" value="InterPro"/>
</dbReference>
<dbReference type="EMBL" id="CP029210">
    <property type="protein sequence ID" value="AWI54792.1"/>
    <property type="molecule type" value="Genomic_DNA"/>
</dbReference>
<dbReference type="Gene3D" id="1.10.10.60">
    <property type="entry name" value="Homeodomain-like"/>
    <property type="match status" value="1"/>
</dbReference>
<evidence type="ECO:0000256" key="2">
    <source>
        <dbReference type="ARBA" id="ARBA00023125"/>
    </source>
</evidence>
<dbReference type="PANTHER" id="PTHR46796:SF6">
    <property type="entry name" value="ARAC SUBFAMILY"/>
    <property type="match status" value="1"/>
</dbReference>
<evidence type="ECO:0000313" key="6">
    <source>
        <dbReference type="Proteomes" id="UP000244892"/>
    </source>
</evidence>
<name>A0A2U8FUP7_9BURK</name>
<evidence type="ECO:0000313" key="5">
    <source>
        <dbReference type="EMBL" id="AWI54792.1"/>
    </source>
</evidence>
<dbReference type="PANTHER" id="PTHR46796">
    <property type="entry name" value="HTH-TYPE TRANSCRIPTIONAL ACTIVATOR RHAS-RELATED"/>
    <property type="match status" value="1"/>
</dbReference>
<dbReference type="InterPro" id="IPR018060">
    <property type="entry name" value="HTH_AraC"/>
</dbReference>
<dbReference type="Proteomes" id="UP000244892">
    <property type="component" value="Chromosome"/>
</dbReference>
<keyword evidence="6" id="KW-1185">Reference proteome</keyword>
<dbReference type="SUPFAM" id="SSF46689">
    <property type="entry name" value="Homeodomain-like"/>
    <property type="match status" value="2"/>
</dbReference>
<dbReference type="InterPro" id="IPR050204">
    <property type="entry name" value="AraC_XylS_family_regulators"/>
</dbReference>
<organism evidence="5 6">
    <name type="scientific">Aquabacterium olei</name>
    <dbReference type="NCBI Taxonomy" id="1296669"/>
    <lineage>
        <taxon>Bacteria</taxon>
        <taxon>Pseudomonadati</taxon>
        <taxon>Pseudomonadota</taxon>
        <taxon>Betaproteobacteria</taxon>
        <taxon>Burkholderiales</taxon>
        <taxon>Aquabacterium</taxon>
    </lineage>
</organism>
<keyword evidence="3" id="KW-0804">Transcription</keyword>
<proteinExistence type="predicted"/>
<dbReference type="InterPro" id="IPR009057">
    <property type="entry name" value="Homeodomain-like_sf"/>
</dbReference>
<dbReference type="OrthoDB" id="9816344at2"/>
<sequence>MPVLISPPDLPKWVPGRILSASDGLGWKDVSHRSYRYTGLDVPIPPIDHVMIVRYRSGQTPMERCLDGKWSKAACEPGVFSLLTHCEPSHWHWTQCIDVSHTYLSEALMCRVASDVMDRPVAAVRLRDLLSAQDPIVTSIADAITLEAQQQGLGGALYAEALAMQLTVHLLRCHAAVTYKDGLVSGALSPGRLRRIDEYIEAHLQGSITIEQLAKVAELGVWTFTKHFKSTTGRSAHAYVMDRRVERARRLLSQGQMAIKEVAFACGFADQAHMTRVFRTRLGVTPARLKKCD</sequence>
<dbReference type="GO" id="GO:0043565">
    <property type="term" value="F:sequence-specific DNA binding"/>
    <property type="evidence" value="ECO:0007669"/>
    <property type="project" value="InterPro"/>
</dbReference>
<gene>
    <name evidence="5" type="ORF">DEH84_16245</name>
</gene>
<reference evidence="5 6" key="1">
    <citation type="submission" date="2018-05" db="EMBL/GenBank/DDBJ databases">
        <title>complete genome sequence of Aquabacterium olei NBRC 110486.</title>
        <authorList>
            <person name="Tang B."/>
            <person name="Chang J."/>
            <person name="Zhang L."/>
            <person name="Yang H."/>
        </authorList>
    </citation>
    <scope>NUCLEOTIDE SEQUENCE [LARGE SCALE GENOMIC DNA]</scope>
    <source>
        <strain evidence="5 6">NBRC 110486</strain>
    </source>
</reference>
<evidence type="ECO:0000256" key="1">
    <source>
        <dbReference type="ARBA" id="ARBA00023015"/>
    </source>
</evidence>